<feature type="domain" description="Sugar-binding" evidence="5">
    <location>
        <begin position="92"/>
        <end position="337"/>
    </location>
</feature>
<dbReference type="SUPFAM" id="SSF100950">
    <property type="entry name" value="NagB/RpiA/CoA transferase-like"/>
    <property type="match status" value="1"/>
</dbReference>
<dbReference type="AlphaFoldDB" id="A0A401LA01"/>
<dbReference type="PANTHER" id="PTHR34294:SF5">
    <property type="entry name" value="CENTRAL GLYCOLYTIC GENES REGULATOR"/>
    <property type="match status" value="1"/>
</dbReference>
<dbReference type="Pfam" id="PF04198">
    <property type="entry name" value="Sugar-bind"/>
    <property type="match status" value="1"/>
</dbReference>
<keyword evidence="3" id="KW-0238">DNA-binding</keyword>
<evidence type="ECO:0000256" key="2">
    <source>
        <dbReference type="ARBA" id="ARBA00023015"/>
    </source>
</evidence>
<dbReference type="EMBL" id="BHVZ01000001">
    <property type="protein sequence ID" value="GCB28373.1"/>
    <property type="molecule type" value="Genomic_DNA"/>
</dbReference>
<dbReference type="InterPro" id="IPR037171">
    <property type="entry name" value="NagB/RpiA_transferase-like"/>
</dbReference>
<keyword evidence="2" id="KW-0805">Transcription regulation</keyword>
<accession>A0A401LA01</accession>
<comment type="similarity">
    <text evidence="1">Belongs to the SorC transcriptional regulatory family.</text>
</comment>
<name>A0A401LA01_9FIRM</name>
<keyword evidence="8" id="KW-1185">Reference proteome</keyword>
<evidence type="ECO:0000259" key="6">
    <source>
        <dbReference type="Pfam" id="PF21715"/>
    </source>
</evidence>
<reference evidence="7 8" key="1">
    <citation type="submission" date="2018-10" db="EMBL/GenBank/DDBJ databases">
        <title>Draft Genome Sequence of Anaerotignum sp. KCTC 15736.</title>
        <authorList>
            <person name="Choi S.H."/>
            <person name="Kim J.S."/>
            <person name="Kang S.W."/>
            <person name="Lee J.S."/>
            <person name="Park S.H."/>
        </authorList>
    </citation>
    <scope>NUCLEOTIDE SEQUENCE [LARGE SCALE GENOMIC DNA]</scope>
    <source>
        <strain evidence="7 8">KCTC 15736</strain>
    </source>
</reference>
<proteinExistence type="inferred from homology"/>
<evidence type="ECO:0000259" key="5">
    <source>
        <dbReference type="Pfam" id="PF04198"/>
    </source>
</evidence>
<evidence type="ECO:0000256" key="4">
    <source>
        <dbReference type="ARBA" id="ARBA00023163"/>
    </source>
</evidence>
<protein>
    <submittedName>
        <fullName evidence="7">Central glycolytic genes regulator</fullName>
    </submittedName>
</protein>
<sequence>MEHKLQLIKKIAPDLTEEMIKRYRVLKTVRLLQPCGRRLVVLSLGMTERTVRSEIERLSAQALVHISKIGMSLTEEGMEVLEGLETIFSALTGLSILEERLTDALGAQKVFIAQGDSDSSERAKKEMGQLAARVLSENTTEDLRIAIAGGSAMAELVQAAPESAVPMAKMVLPARGSIGRRLELQADTLAARLAEKLQADYRLLHLPDNLSPRVLEEMKKDPDISETIAEMEQANILLLGVGNALELAEKRRLDEAVRKQLEKDNAVAEACGYYFDGAGKVVYETRSIGIDFNDIDKMDCIILVAGGKKKAESLLAVSHSIPNGIFVTDEGAALEMLRLAGK</sequence>
<dbReference type="Pfam" id="PF21715">
    <property type="entry name" value="CggR_N"/>
    <property type="match status" value="1"/>
</dbReference>
<dbReference type="Gene3D" id="3.40.50.1360">
    <property type="match status" value="1"/>
</dbReference>
<feature type="domain" description="CggR N-terminal DNA binding" evidence="6">
    <location>
        <begin position="19"/>
        <end position="87"/>
    </location>
</feature>
<dbReference type="InterPro" id="IPR036390">
    <property type="entry name" value="WH_DNA-bd_sf"/>
</dbReference>
<comment type="caution">
    <text evidence="7">The sequence shown here is derived from an EMBL/GenBank/DDBJ whole genome shotgun (WGS) entry which is preliminary data.</text>
</comment>
<evidence type="ECO:0000256" key="1">
    <source>
        <dbReference type="ARBA" id="ARBA00010466"/>
    </source>
</evidence>
<evidence type="ECO:0000313" key="7">
    <source>
        <dbReference type="EMBL" id="GCB28373.1"/>
    </source>
</evidence>
<evidence type="ECO:0000256" key="3">
    <source>
        <dbReference type="ARBA" id="ARBA00023125"/>
    </source>
</evidence>
<dbReference type="InterPro" id="IPR007324">
    <property type="entry name" value="Sugar-bd_dom_put"/>
</dbReference>
<keyword evidence="4" id="KW-0804">Transcription</keyword>
<dbReference type="InterPro" id="IPR036388">
    <property type="entry name" value="WH-like_DNA-bd_sf"/>
</dbReference>
<dbReference type="Gene3D" id="1.10.10.10">
    <property type="entry name" value="Winged helix-like DNA-binding domain superfamily/Winged helix DNA-binding domain"/>
    <property type="match status" value="1"/>
</dbReference>
<organism evidence="7 8">
    <name type="scientific">Anaerotignum faecicola</name>
    <dbReference type="NCBI Taxonomy" id="2358141"/>
    <lineage>
        <taxon>Bacteria</taxon>
        <taxon>Bacillati</taxon>
        <taxon>Bacillota</taxon>
        <taxon>Clostridia</taxon>
        <taxon>Lachnospirales</taxon>
        <taxon>Anaerotignaceae</taxon>
        <taxon>Anaerotignum</taxon>
    </lineage>
</organism>
<gene>
    <name evidence="7" type="primary">cggR</name>
    <name evidence="7" type="ORF">KGMB03357_00340</name>
</gene>
<dbReference type="GO" id="GO:0003677">
    <property type="term" value="F:DNA binding"/>
    <property type="evidence" value="ECO:0007669"/>
    <property type="project" value="UniProtKB-KW"/>
</dbReference>
<dbReference type="Proteomes" id="UP000287361">
    <property type="component" value="Unassembled WGS sequence"/>
</dbReference>
<dbReference type="InterPro" id="IPR048715">
    <property type="entry name" value="CggR_N"/>
</dbReference>
<dbReference type="OrthoDB" id="9793820at2"/>
<dbReference type="InterPro" id="IPR051054">
    <property type="entry name" value="SorC_transcr_regulators"/>
</dbReference>
<dbReference type="PANTHER" id="PTHR34294">
    <property type="entry name" value="TRANSCRIPTIONAL REGULATOR-RELATED"/>
    <property type="match status" value="1"/>
</dbReference>
<evidence type="ECO:0000313" key="8">
    <source>
        <dbReference type="Proteomes" id="UP000287361"/>
    </source>
</evidence>
<dbReference type="GO" id="GO:0030246">
    <property type="term" value="F:carbohydrate binding"/>
    <property type="evidence" value="ECO:0007669"/>
    <property type="project" value="InterPro"/>
</dbReference>
<dbReference type="SUPFAM" id="SSF46785">
    <property type="entry name" value="Winged helix' DNA-binding domain"/>
    <property type="match status" value="1"/>
</dbReference>